<accession>W2TU42</accession>
<protein>
    <recommendedName>
        <fullName evidence="1">Nucleotide-diphospho-sugar transferase domain-containing protein</fullName>
    </recommendedName>
</protein>
<dbReference type="STRING" id="51031.W2TU42"/>
<keyword evidence="3" id="KW-1185">Reference proteome</keyword>
<dbReference type="KEGG" id="nai:NECAME_06781"/>
<feature type="domain" description="Nucleotide-diphospho-sugar transferase" evidence="1">
    <location>
        <begin position="833"/>
        <end position="997"/>
    </location>
</feature>
<dbReference type="OrthoDB" id="5865176at2759"/>
<reference evidence="3" key="1">
    <citation type="journal article" date="2014" name="Nat. Genet.">
        <title>Genome of the human hookworm Necator americanus.</title>
        <authorList>
            <person name="Tang Y.T."/>
            <person name="Gao X."/>
            <person name="Rosa B.A."/>
            <person name="Abubucker S."/>
            <person name="Hallsworth-Pepin K."/>
            <person name="Martin J."/>
            <person name="Tyagi R."/>
            <person name="Heizer E."/>
            <person name="Zhang X."/>
            <person name="Bhonagiri-Palsikar V."/>
            <person name="Minx P."/>
            <person name="Warren W.C."/>
            <person name="Wang Q."/>
            <person name="Zhan B."/>
            <person name="Hotez P.J."/>
            <person name="Sternberg P.W."/>
            <person name="Dougall A."/>
            <person name="Gaze S.T."/>
            <person name="Mulvenna J."/>
            <person name="Sotillo J."/>
            <person name="Ranganathan S."/>
            <person name="Rabelo E.M."/>
            <person name="Wilson R.K."/>
            <person name="Felgner P.L."/>
            <person name="Bethony J."/>
            <person name="Hawdon J.M."/>
            <person name="Gasser R.B."/>
            <person name="Loukas A."/>
            <person name="Mitreva M."/>
        </authorList>
    </citation>
    <scope>NUCLEOTIDE SEQUENCE [LARGE SCALE GENOMIC DNA]</scope>
</reference>
<evidence type="ECO:0000313" key="3">
    <source>
        <dbReference type="Proteomes" id="UP000053676"/>
    </source>
</evidence>
<gene>
    <name evidence="2" type="ORF">NECAME_06781</name>
</gene>
<proteinExistence type="predicted"/>
<dbReference type="Proteomes" id="UP000053676">
    <property type="component" value="Unassembled WGS sequence"/>
</dbReference>
<dbReference type="PANTHER" id="PTHR31967:SF12">
    <property type="entry name" value="NUCLEOTIDE-DIPHOSPHO-SUGAR TRANSFERASE DOMAIN-CONTAINING PROTEIN"/>
    <property type="match status" value="1"/>
</dbReference>
<sequence>MSQSRALGEGRIYGIVKKHAYIKDARLGNVLFPVAAAAITSECSDLREKFSADEEVIFTAQKQSQVENDCQYVASSVVKKRELIAVSGKITEASDKFCYAEIKKYGRVFVPYSARNGYNKSWLGKGAEVGKVIQLKIFRQPDINNCRYVAWSINMSTVDDKKTSDKFPEMANGQIGVIVVCPREGDLTVYSAQSGIARLPASLRKSWMSLGTFVNYDVIRQDTDSRAVWVVRRVDNLGLLYEVIDYPMDSSKLLLSLHAVVNRVSLDARNAWLWNDIIGRIFVPAQQFIHGLRAMTCVKIIVVWTGAFEDVPWSATHVEVHGDDAEIRVQNASLLRTDDNWTVSNYTPNQSSFHAFMKHPSYGCAFIAWTDLTEGDTPPRPDTKCRATVFFQSRNGKHPWRAVLVTPLGSDGQPIYHHPLCSHSGLLSLPKKPFKLPPPVLPPVTPIECPKTPTQSFVNAVKEQDPLQLRDFAPTTEIPSPLTNGTPLVSPANHVLSSDSSDGYPDQNTLDEVNSFKSTLLPWGNEDFLKWAPMSMYAPSSITAVDSSPLLPLSFAAEDVPLRSPLGLTSNDVTRLTINDIASLSTNDVATQTEGIDLKLLVLIGSSQCAKERDEMFSATLHQHYAHSLAEYWHDRAAINKMLSVIVVAGNLSGYWIHPLKQLKLPFFYVGFHQRSGNAQSLRLLKTKRIFGCLHDDPPLVVHEHSPRKHTKGGSVSRGRPDFAFNSFELSDGPLVLKEGVRVVAGKAIGSVRKSKGKITKLTKKASENQRVTAKVNSQQLELEPEFVKELVEKAGKIYAENRLIYFTVVNGAFERLMLNWLCNVVEFQGTYERLLIVSTSKKLCDSVRREYGEAIMCMFLSLPGFEEDLDWGERKYITFLAIRTKLMKILAERSVRFALIEADSTWFRDPTDLFLNATLIDDADVVVPIKGHTHRGDILAFSPMLVEPTNATVVLFEEMNKRLQGNDSLYDQDVLNEICSVQFHGVICRNFEYNEIADGKW</sequence>
<dbReference type="PANTHER" id="PTHR31967">
    <property type="entry name" value="GROUNDHOG (HEDGEHOG-LIKE FAMILY)-RELATED"/>
    <property type="match status" value="1"/>
</dbReference>
<evidence type="ECO:0000313" key="2">
    <source>
        <dbReference type="EMBL" id="ETN84621.1"/>
    </source>
</evidence>
<organism evidence="2 3">
    <name type="scientific">Necator americanus</name>
    <name type="common">Human hookworm</name>
    <dbReference type="NCBI Taxonomy" id="51031"/>
    <lineage>
        <taxon>Eukaryota</taxon>
        <taxon>Metazoa</taxon>
        <taxon>Ecdysozoa</taxon>
        <taxon>Nematoda</taxon>
        <taxon>Chromadorea</taxon>
        <taxon>Rhabditida</taxon>
        <taxon>Rhabditina</taxon>
        <taxon>Rhabditomorpha</taxon>
        <taxon>Strongyloidea</taxon>
        <taxon>Ancylostomatidae</taxon>
        <taxon>Bunostominae</taxon>
        <taxon>Necator</taxon>
    </lineage>
</organism>
<dbReference type="InterPro" id="IPR005069">
    <property type="entry name" value="Nucl-diP-sugar_transferase"/>
</dbReference>
<evidence type="ECO:0000259" key="1">
    <source>
        <dbReference type="Pfam" id="PF03407"/>
    </source>
</evidence>
<dbReference type="EMBL" id="KI657910">
    <property type="protein sequence ID" value="ETN84621.1"/>
    <property type="molecule type" value="Genomic_DNA"/>
</dbReference>
<dbReference type="Pfam" id="PF03407">
    <property type="entry name" value="Nucleotid_trans"/>
    <property type="match status" value="1"/>
</dbReference>
<dbReference type="AlphaFoldDB" id="W2TU42"/>
<name>W2TU42_NECAM</name>